<proteinExistence type="predicted"/>
<keyword evidence="5" id="KW-1185">Reference proteome</keyword>
<organism evidence="4 5">
    <name type="scientific">Caulobacter henricii</name>
    <dbReference type="NCBI Taxonomy" id="69395"/>
    <lineage>
        <taxon>Bacteria</taxon>
        <taxon>Pseudomonadati</taxon>
        <taxon>Pseudomonadota</taxon>
        <taxon>Alphaproteobacteria</taxon>
        <taxon>Caulobacterales</taxon>
        <taxon>Caulobacteraceae</taxon>
        <taxon>Caulobacter</taxon>
    </lineage>
</organism>
<feature type="domain" description="DUF6468" evidence="3">
    <location>
        <begin position="33"/>
        <end position="91"/>
    </location>
</feature>
<keyword evidence="2" id="KW-0472">Membrane</keyword>
<dbReference type="RefSeq" id="WP_062147562.1">
    <property type="nucleotide sequence ID" value="NZ_CP013002.1"/>
</dbReference>
<keyword evidence="4" id="KW-0282">Flagellum</keyword>
<protein>
    <submittedName>
        <fullName evidence="4">Flagellar positioning protein PflI</fullName>
    </submittedName>
</protein>
<dbReference type="OrthoDB" id="7188138at2"/>
<keyword evidence="2" id="KW-0812">Transmembrane</keyword>
<keyword evidence="4" id="KW-0969">Cilium</keyword>
<evidence type="ECO:0000313" key="5">
    <source>
        <dbReference type="Proteomes" id="UP000056905"/>
    </source>
</evidence>
<feature type="compositionally biased region" description="Basic and acidic residues" evidence="1">
    <location>
        <begin position="155"/>
        <end position="165"/>
    </location>
</feature>
<name>A0A0P0P0Z6_9CAUL</name>
<dbReference type="Pfam" id="PF20072">
    <property type="entry name" value="DUF6468"/>
    <property type="match status" value="1"/>
</dbReference>
<dbReference type="AlphaFoldDB" id="A0A0P0P0Z6"/>
<dbReference type="Proteomes" id="UP000056905">
    <property type="component" value="Chromosome"/>
</dbReference>
<dbReference type="KEGG" id="chq:AQ619_11610"/>
<dbReference type="InterPro" id="IPR045531">
    <property type="entry name" value="DUF6468"/>
</dbReference>
<evidence type="ECO:0000259" key="3">
    <source>
        <dbReference type="Pfam" id="PF20072"/>
    </source>
</evidence>
<dbReference type="STRING" id="69395.AQ619_11610"/>
<keyword evidence="4" id="KW-0966">Cell projection</keyword>
<keyword evidence="2" id="KW-1133">Transmembrane helix</keyword>
<gene>
    <name evidence="4" type="ORF">AQ619_11610</name>
</gene>
<reference evidence="4 5" key="1">
    <citation type="submission" date="2015-10" db="EMBL/GenBank/DDBJ databases">
        <title>Conservation of the essential genome among Caulobacter and Brevundimonas species.</title>
        <authorList>
            <person name="Scott D."/>
            <person name="Ely B."/>
        </authorList>
    </citation>
    <scope>NUCLEOTIDE SEQUENCE [LARGE SCALE GENOMIC DNA]</scope>
    <source>
        <strain evidence="4 5">CB4</strain>
    </source>
</reference>
<evidence type="ECO:0000256" key="2">
    <source>
        <dbReference type="SAM" id="Phobius"/>
    </source>
</evidence>
<sequence length="184" mass="19945">MSLVAVAMNSLLAILLIVALGFGWRLERRLKALRDSHAGFAKAVADLDLAAARAEQGLADLRAATDEASDALADRIERATALAAKLDERLNRPLVTPAPPAAAPAPARTDRPESTADRRLKAEDFERLLDREAKVGRPSEASTRPTAVRPNFPKETPRSRARVDDDLFEGPVDPPRPGPSFRAR</sequence>
<dbReference type="EMBL" id="CP013002">
    <property type="protein sequence ID" value="ALL13931.1"/>
    <property type="molecule type" value="Genomic_DNA"/>
</dbReference>
<accession>A0A0P0P0Z6</accession>
<evidence type="ECO:0000313" key="4">
    <source>
        <dbReference type="EMBL" id="ALL13931.1"/>
    </source>
</evidence>
<feature type="transmembrane region" description="Helical" evidence="2">
    <location>
        <begin position="6"/>
        <end position="24"/>
    </location>
</feature>
<feature type="region of interest" description="Disordered" evidence="1">
    <location>
        <begin position="88"/>
        <end position="184"/>
    </location>
</feature>
<feature type="compositionally biased region" description="Basic and acidic residues" evidence="1">
    <location>
        <begin position="108"/>
        <end position="137"/>
    </location>
</feature>
<evidence type="ECO:0000256" key="1">
    <source>
        <dbReference type="SAM" id="MobiDB-lite"/>
    </source>
</evidence>